<dbReference type="PANTHER" id="PTHR13691:SF5">
    <property type="entry name" value="LARGE RIBOSOMAL SUBUNIT PROTEIN UL2M"/>
    <property type="match status" value="1"/>
</dbReference>
<reference evidence="7" key="2">
    <citation type="submission" date="2015-07" db="EMBL/GenBank/DDBJ databases">
        <title>Plasmids, circular viruses and viroids from rat gut.</title>
        <authorList>
            <person name="Jorgensen T.J."/>
            <person name="Hansen M.A."/>
            <person name="Xu Z."/>
            <person name="Tabak M.A."/>
            <person name="Sorensen S.J."/>
            <person name="Hansen L.H."/>
        </authorList>
    </citation>
    <scope>NUCLEOTIDE SEQUENCE</scope>
    <source>
        <strain evidence="7">RGFK1041</strain>
    </source>
</reference>
<protein>
    <submittedName>
        <fullName evidence="7">Uncharacterized protein</fullName>
    </submittedName>
</protein>
<dbReference type="SMART" id="SM01383">
    <property type="entry name" value="Ribosomal_L2"/>
    <property type="match status" value="1"/>
</dbReference>
<dbReference type="PROSITE" id="PS00467">
    <property type="entry name" value="RIBOSOMAL_L2"/>
    <property type="match status" value="1"/>
</dbReference>
<dbReference type="PANTHER" id="PTHR13691">
    <property type="entry name" value="RIBOSOMAL PROTEIN L2"/>
    <property type="match status" value="1"/>
</dbReference>
<dbReference type="AlphaFoldDB" id="A0A0H5Q340"/>
<dbReference type="InterPro" id="IPR002171">
    <property type="entry name" value="Ribosomal_uL2"/>
</dbReference>
<proteinExistence type="inferred from homology"/>
<dbReference type="GO" id="GO:0003723">
    <property type="term" value="F:RNA binding"/>
    <property type="evidence" value="ECO:0007669"/>
    <property type="project" value="InterPro"/>
</dbReference>
<feature type="region of interest" description="Disordered" evidence="4">
    <location>
        <begin position="197"/>
        <end position="284"/>
    </location>
</feature>
<dbReference type="GO" id="GO:1990904">
    <property type="term" value="C:ribonucleoprotein complex"/>
    <property type="evidence" value="ECO:0007669"/>
    <property type="project" value="UniProtKB-KW"/>
</dbReference>
<evidence type="ECO:0000256" key="2">
    <source>
        <dbReference type="ARBA" id="ARBA00022980"/>
    </source>
</evidence>
<evidence type="ECO:0000259" key="6">
    <source>
        <dbReference type="SMART" id="SM01383"/>
    </source>
</evidence>
<dbReference type="InterPro" id="IPR022671">
    <property type="entry name" value="Ribosomal_uL2_CS"/>
</dbReference>
<keyword evidence="2" id="KW-0689">Ribosomal protein</keyword>
<dbReference type="NCBIfam" id="TIGR01171">
    <property type="entry name" value="rplB_bact"/>
    <property type="match status" value="1"/>
</dbReference>
<dbReference type="InterPro" id="IPR022666">
    <property type="entry name" value="Ribosomal_uL2_RNA-bd_dom"/>
</dbReference>
<dbReference type="SUPFAM" id="SSF50249">
    <property type="entry name" value="Nucleic acid-binding proteins"/>
    <property type="match status" value="1"/>
</dbReference>
<evidence type="ECO:0000256" key="3">
    <source>
        <dbReference type="ARBA" id="ARBA00023274"/>
    </source>
</evidence>
<dbReference type="Pfam" id="PF00181">
    <property type="entry name" value="Ribosomal_L2_N"/>
    <property type="match status" value="1"/>
</dbReference>
<evidence type="ECO:0000259" key="5">
    <source>
        <dbReference type="SMART" id="SM01382"/>
    </source>
</evidence>
<comment type="similarity">
    <text evidence="1">Belongs to the universal ribosomal protein uL2 family.</text>
</comment>
<organism evidence="7">
    <name type="scientific">uncultured prokaryote</name>
    <dbReference type="NCBI Taxonomy" id="198431"/>
    <lineage>
        <taxon>unclassified sequences</taxon>
        <taxon>environmental samples</taxon>
    </lineage>
</organism>
<keyword evidence="3" id="KW-0687">Ribonucleoprotein</keyword>
<dbReference type="FunFam" id="2.40.50.140:FF:000003">
    <property type="entry name" value="50S ribosomal protein L2"/>
    <property type="match status" value="1"/>
</dbReference>
<dbReference type="InterPro" id="IPR014726">
    <property type="entry name" value="Ribosomal_uL2_dom3"/>
</dbReference>
<dbReference type="HAMAP" id="MF_01320_B">
    <property type="entry name" value="Ribosomal_uL2_B"/>
    <property type="match status" value="1"/>
</dbReference>
<dbReference type="Pfam" id="PF03947">
    <property type="entry name" value="Ribosomal_L2_C"/>
    <property type="match status" value="1"/>
</dbReference>
<dbReference type="Gene3D" id="2.30.30.30">
    <property type="match status" value="1"/>
</dbReference>
<dbReference type="InterPro" id="IPR005880">
    <property type="entry name" value="Ribosomal_uL2_bac/org-type"/>
</dbReference>
<dbReference type="GO" id="GO:0016740">
    <property type="term" value="F:transferase activity"/>
    <property type="evidence" value="ECO:0007669"/>
    <property type="project" value="InterPro"/>
</dbReference>
<dbReference type="FunFam" id="4.10.950.10:FF:000001">
    <property type="entry name" value="50S ribosomal protein L2"/>
    <property type="match status" value="1"/>
</dbReference>
<evidence type="ECO:0000256" key="4">
    <source>
        <dbReference type="SAM" id="MobiDB-lite"/>
    </source>
</evidence>
<feature type="domain" description="Large ribosomal subunit protein uL2 RNA-binding" evidence="6">
    <location>
        <begin position="42"/>
        <end position="118"/>
    </location>
</feature>
<feature type="compositionally biased region" description="Basic residues" evidence="4">
    <location>
        <begin position="209"/>
        <end position="220"/>
    </location>
</feature>
<dbReference type="InterPro" id="IPR012340">
    <property type="entry name" value="NA-bd_OB-fold"/>
</dbReference>
<feature type="domain" description="Large ribosomal subunit protein uL2 C-terminal" evidence="5">
    <location>
        <begin position="124"/>
        <end position="251"/>
    </location>
</feature>
<dbReference type="InterPro" id="IPR014722">
    <property type="entry name" value="Rib_uL2_dom2"/>
</dbReference>
<dbReference type="FunFam" id="2.30.30.30:FF:000001">
    <property type="entry name" value="50S ribosomal protein L2"/>
    <property type="match status" value="1"/>
</dbReference>
<dbReference type="InterPro" id="IPR022669">
    <property type="entry name" value="Ribosomal_uL2_C"/>
</dbReference>
<dbReference type="EMBL" id="LN853623">
    <property type="protein sequence ID" value="CRY96293.1"/>
    <property type="molecule type" value="Genomic_DNA"/>
</dbReference>
<dbReference type="Gene3D" id="4.10.950.10">
    <property type="entry name" value="Ribosomal protein L2, domain 3"/>
    <property type="match status" value="1"/>
</dbReference>
<reference evidence="7" key="1">
    <citation type="submission" date="2015-06" db="EMBL/GenBank/DDBJ databases">
        <authorList>
            <person name="Joergensen T."/>
        </authorList>
    </citation>
    <scope>NUCLEOTIDE SEQUENCE</scope>
    <source>
        <strain evidence="7">RGFK1041</strain>
    </source>
</reference>
<dbReference type="GO" id="GO:0003735">
    <property type="term" value="F:structural constituent of ribosome"/>
    <property type="evidence" value="ECO:0007669"/>
    <property type="project" value="InterPro"/>
</dbReference>
<sequence>MAIRKYKPTTPGQRNKAISSFDEITCKKPHKALLEPLKSSGGRNNTGQMTIRYIGGGHKRMYRIIDFLRDKDNCAAKVLTIEYDPNRSARIALVEYADGEKRYIIAPNGLKVGQEIASGSGVAPELGNALPLSEIPVGTLVHNIELRPGQGAAMARSAGTFAQLAAREGKYAILRLPSGETRMVLVSCRATVGTVSNPEHNLESSGKAGRSRWLGRRPHNRGVVMNPVDHPMGGGEGRASGGHPRSRKGLPAKGYKTREHSQLSRKAQVPLHQGRYAPRSHEPLQEGLCDTCRRGQDRFLQ</sequence>
<evidence type="ECO:0000313" key="7">
    <source>
        <dbReference type="EMBL" id="CRY96293.1"/>
    </source>
</evidence>
<accession>A0A0H5Q340</accession>
<dbReference type="Gene3D" id="2.40.50.140">
    <property type="entry name" value="Nucleic acid-binding proteins"/>
    <property type="match status" value="1"/>
</dbReference>
<dbReference type="SMART" id="SM01382">
    <property type="entry name" value="Ribosomal_L2_C"/>
    <property type="match status" value="1"/>
</dbReference>
<dbReference type="InterPro" id="IPR008991">
    <property type="entry name" value="Translation_prot_SH3-like_sf"/>
</dbReference>
<name>A0A0H5Q340_9ZZZZ</name>
<evidence type="ECO:0000256" key="1">
    <source>
        <dbReference type="ARBA" id="ARBA00005636"/>
    </source>
</evidence>
<dbReference type="SUPFAM" id="SSF50104">
    <property type="entry name" value="Translation proteins SH3-like domain"/>
    <property type="match status" value="1"/>
</dbReference>
<dbReference type="PIRSF" id="PIRSF002158">
    <property type="entry name" value="Ribosomal_L2"/>
    <property type="match status" value="1"/>
</dbReference>